<keyword evidence="5 6" id="KW-0472">Membrane</keyword>
<keyword evidence="9" id="KW-1185">Reference proteome</keyword>
<comment type="subcellular location">
    <subcellularLocation>
        <location evidence="1">Membrane</location>
        <topology evidence="1">Multi-pass membrane protein</topology>
    </subcellularLocation>
</comment>
<feature type="transmembrane region" description="Helical" evidence="6">
    <location>
        <begin position="121"/>
        <end position="143"/>
    </location>
</feature>
<accession>A0A7H0LGF8</accession>
<name>A0A7H0LGF8_9SPHN</name>
<feature type="transmembrane region" description="Helical" evidence="6">
    <location>
        <begin position="93"/>
        <end position="114"/>
    </location>
</feature>
<dbReference type="AlphaFoldDB" id="A0A7H0LGF8"/>
<dbReference type="Proteomes" id="UP000516148">
    <property type="component" value="Chromosome"/>
</dbReference>
<evidence type="ECO:0000256" key="4">
    <source>
        <dbReference type="ARBA" id="ARBA00022989"/>
    </source>
</evidence>
<gene>
    <name evidence="8" type="ORF">H3Z74_18850</name>
</gene>
<evidence type="ECO:0000256" key="5">
    <source>
        <dbReference type="ARBA" id="ARBA00023136"/>
    </source>
</evidence>
<dbReference type="InterPro" id="IPR037185">
    <property type="entry name" value="EmrE-like"/>
</dbReference>
<protein>
    <submittedName>
        <fullName evidence="8">DMT family transporter</fullName>
    </submittedName>
</protein>
<sequence>MKPSTTAFAIATLGIALYSCMDALMKGLTLAIGAYNTLLWRSLAGVAISGVLFLATRTAWPAKAVMRVHLIRGSVSAVMAVTFFWGLARVPMAQAVALAFIAPLIALFLAAVLLKEHVGRTAIIASLLAIAGVGIILAGQARAELGHEALLGTISILISAVCYAYNIILMRQQAQLAGPIEIAFFQSVIVAVILALASPWLAVVPALEHVPAIAGAALLAVGSLLLLSWAYARGEASYLAPTEYTSFLWAALLGWLVFGETVSLFTLAGAALIIIGCVIAARRRPVPISNVEAAL</sequence>
<keyword evidence="3 6" id="KW-0812">Transmembrane</keyword>
<feature type="transmembrane region" description="Helical" evidence="6">
    <location>
        <begin position="149"/>
        <end position="170"/>
    </location>
</feature>
<feature type="transmembrane region" description="Helical" evidence="6">
    <location>
        <begin position="38"/>
        <end position="56"/>
    </location>
</feature>
<feature type="transmembrane region" description="Helical" evidence="6">
    <location>
        <begin position="238"/>
        <end position="258"/>
    </location>
</feature>
<dbReference type="EMBL" id="CP061038">
    <property type="protein sequence ID" value="QNQ08761.1"/>
    <property type="molecule type" value="Genomic_DNA"/>
</dbReference>
<evidence type="ECO:0000256" key="1">
    <source>
        <dbReference type="ARBA" id="ARBA00004141"/>
    </source>
</evidence>
<evidence type="ECO:0000256" key="3">
    <source>
        <dbReference type="ARBA" id="ARBA00022692"/>
    </source>
</evidence>
<evidence type="ECO:0000259" key="7">
    <source>
        <dbReference type="Pfam" id="PF00892"/>
    </source>
</evidence>
<evidence type="ECO:0000256" key="6">
    <source>
        <dbReference type="SAM" id="Phobius"/>
    </source>
</evidence>
<feature type="domain" description="EamA" evidence="7">
    <location>
        <begin position="151"/>
        <end position="280"/>
    </location>
</feature>
<feature type="transmembrane region" description="Helical" evidence="6">
    <location>
        <begin position="182"/>
        <end position="203"/>
    </location>
</feature>
<dbReference type="SUPFAM" id="SSF103481">
    <property type="entry name" value="Multidrug resistance efflux transporter EmrE"/>
    <property type="match status" value="2"/>
</dbReference>
<dbReference type="GO" id="GO:0016020">
    <property type="term" value="C:membrane"/>
    <property type="evidence" value="ECO:0007669"/>
    <property type="project" value="UniProtKB-SubCell"/>
</dbReference>
<evidence type="ECO:0000256" key="2">
    <source>
        <dbReference type="ARBA" id="ARBA00009853"/>
    </source>
</evidence>
<comment type="similarity">
    <text evidence="2">Belongs to the drug/metabolite transporter (DMT) superfamily. 10 TMS drug/metabolite exporter (DME) (TC 2.A.7.3) family.</text>
</comment>
<dbReference type="Pfam" id="PF00892">
    <property type="entry name" value="EamA"/>
    <property type="match status" value="2"/>
</dbReference>
<feature type="transmembrane region" description="Helical" evidence="6">
    <location>
        <begin position="209"/>
        <end position="231"/>
    </location>
</feature>
<reference evidence="8 9" key="1">
    <citation type="submission" date="2020-09" db="EMBL/GenBank/DDBJ databases">
        <title>Sphingomonas sp., a new species isolated from pork steak.</title>
        <authorList>
            <person name="Heidler von Heilborn D."/>
        </authorList>
    </citation>
    <scope>NUCLEOTIDE SEQUENCE [LARGE SCALE GENOMIC DNA]</scope>
    <source>
        <strain evidence="9">S8-3T</strain>
    </source>
</reference>
<feature type="transmembrane region" description="Helical" evidence="6">
    <location>
        <begin position="68"/>
        <end position="87"/>
    </location>
</feature>
<proteinExistence type="inferred from homology"/>
<dbReference type="Gene3D" id="1.10.3730.20">
    <property type="match status" value="1"/>
</dbReference>
<keyword evidence="4 6" id="KW-1133">Transmembrane helix</keyword>
<dbReference type="PANTHER" id="PTHR22911">
    <property type="entry name" value="ACYL-MALONYL CONDENSING ENZYME-RELATED"/>
    <property type="match status" value="1"/>
</dbReference>
<evidence type="ECO:0000313" key="8">
    <source>
        <dbReference type="EMBL" id="QNQ08761.1"/>
    </source>
</evidence>
<dbReference type="KEGG" id="spap:H3Z74_18850"/>
<feature type="transmembrane region" description="Helical" evidence="6">
    <location>
        <begin position="264"/>
        <end position="281"/>
    </location>
</feature>
<organism evidence="8 9">
    <name type="scientific">Sphingomonas alpina</name>
    <dbReference type="NCBI Taxonomy" id="653931"/>
    <lineage>
        <taxon>Bacteria</taxon>
        <taxon>Pseudomonadati</taxon>
        <taxon>Pseudomonadota</taxon>
        <taxon>Alphaproteobacteria</taxon>
        <taxon>Sphingomonadales</taxon>
        <taxon>Sphingomonadaceae</taxon>
        <taxon>Sphingomonas</taxon>
    </lineage>
</organism>
<dbReference type="PANTHER" id="PTHR22911:SF6">
    <property type="entry name" value="SOLUTE CARRIER FAMILY 35 MEMBER G1"/>
    <property type="match status" value="1"/>
</dbReference>
<feature type="domain" description="EamA" evidence="7">
    <location>
        <begin position="11"/>
        <end position="137"/>
    </location>
</feature>
<dbReference type="InterPro" id="IPR000620">
    <property type="entry name" value="EamA_dom"/>
</dbReference>
<dbReference type="RefSeq" id="WP_187761088.1">
    <property type="nucleotide sequence ID" value="NZ_CP061038.1"/>
</dbReference>
<evidence type="ECO:0000313" key="9">
    <source>
        <dbReference type="Proteomes" id="UP000516148"/>
    </source>
</evidence>
<dbReference type="PROSITE" id="PS51257">
    <property type="entry name" value="PROKAR_LIPOPROTEIN"/>
    <property type="match status" value="1"/>
</dbReference>